<dbReference type="GO" id="GO:0003676">
    <property type="term" value="F:nucleic acid binding"/>
    <property type="evidence" value="ECO:0007669"/>
    <property type="project" value="InterPro"/>
</dbReference>
<dbReference type="RefSeq" id="XP_028966730.1">
    <property type="nucleotide sequence ID" value="XM_029110897.1"/>
</dbReference>
<dbReference type="GO" id="GO:0071897">
    <property type="term" value="P:DNA biosynthetic process"/>
    <property type="evidence" value="ECO:0007669"/>
    <property type="project" value="UniProtKB-ARBA"/>
</dbReference>
<name>A0AAJ7SEQ8_9ACAR</name>
<proteinExistence type="predicted"/>
<dbReference type="GO" id="GO:0042575">
    <property type="term" value="C:DNA polymerase complex"/>
    <property type="evidence" value="ECO:0007669"/>
    <property type="project" value="UniProtKB-ARBA"/>
</dbReference>
<protein>
    <submittedName>
        <fullName evidence="3">Uncharacterized protein LOC108863955</fullName>
    </submittedName>
</protein>
<dbReference type="PROSITE" id="PS50994">
    <property type="entry name" value="INTEGRASE"/>
    <property type="match status" value="1"/>
</dbReference>
<evidence type="ECO:0000259" key="1">
    <source>
        <dbReference type="PROSITE" id="PS50994"/>
    </source>
</evidence>
<dbReference type="InterPro" id="IPR043502">
    <property type="entry name" value="DNA/RNA_pol_sf"/>
</dbReference>
<dbReference type="InterPro" id="IPR040676">
    <property type="entry name" value="DUF5641"/>
</dbReference>
<dbReference type="InterPro" id="IPR036397">
    <property type="entry name" value="RNaseH_sf"/>
</dbReference>
<dbReference type="InterPro" id="IPR008042">
    <property type="entry name" value="Retrotrans_Pao"/>
</dbReference>
<dbReference type="PANTHER" id="PTHR47331:SF1">
    <property type="entry name" value="GAG-LIKE PROTEIN"/>
    <property type="match status" value="1"/>
</dbReference>
<dbReference type="Pfam" id="PF03564">
    <property type="entry name" value="DUF1759"/>
    <property type="match status" value="1"/>
</dbReference>
<dbReference type="SUPFAM" id="SSF53098">
    <property type="entry name" value="Ribonuclease H-like"/>
    <property type="match status" value="1"/>
</dbReference>
<gene>
    <name evidence="3" type="primary">LOC108863955</name>
</gene>
<evidence type="ECO:0000313" key="2">
    <source>
        <dbReference type="Proteomes" id="UP000694867"/>
    </source>
</evidence>
<keyword evidence="2" id="KW-1185">Reference proteome</keyword>
<dbReference type="InterPro" id="IPR005312">
    <property type="entry name" value="DUF1759"/>
</dbReference>
<organism evidence="2 3">
    <name type="scientific">Galendromus occidentalis</name>
    <name type="common">western predatory mite</name>
    <dbReference type="NCBI Taxonomy" id="34638"/>
    <lineage>
        <taxon>Eukaryota</taxon>
        <taxon>Metazoa</taxon>
        <taxon>Ecdysozoa</taxon>
        <taxon>Arthropoda</taxon>
        <taxon>Chelicerata</taxon>
        <taxon>Arachnida</taxon>
        <taxon>Acari</taxon>
        <taxon>Parasitiformes</taxon>
        <taxon>Mesostigmata</taxon>
        <taxon>Gamasina</taxon>
        <taxon>Phytoseioidea</taxon>
        <taxon>Phytoseiidae</taxon>
        <taxon>Typhlodrominae</taxon>
        <taxon>Galendromus</taxon>
    </lineage>
</organism>
<dbReference type="PANTHER" id="PTHR47331">
    <property type="entry name" value="PHD-TYPE DOMAIN-CONTAINING PROTEIN"/>
    <property type="match status" value="1"/>
</dbReference>
<dbReference type="GO" id="GO:0015074">
    <property type="term" value="P:DNA integration"/>
    <property type="evidence" value="ECO:0007669"/>
    <property type="project" value="InterPro"/>
</dbReference>
<dbReference type="GeneID" id="108863955"/>
<feature type="domain" description="Integrase catalytic" evidence="1">
    <location>
        <begin position="1057"/>
        <end position="1245"/>
    </location>
</feature>
<reference evidence="3" key="1">
    <citation type="submission" date="2025-08" db="UniProtKB">
        <authorList>
            <consortium name="RefSeq"/>
        </authorList>
    </citation>
    <scope>IDENTIFICATION</scope>
</reference>
<accession>A0AAJ7SEQ8</accession>
<dbReference type="KEGG" id="goe:108863955"/>
<dbReference type="InterPro" id="IPR012337">
    <property type="entry name" value="RNaseH-like_sf"/>
</dbReference>
<dbReference type="Pfam" id="PF05380">
    <property type="entry name" value="Peptidase_A17"/>
    <property type="match status" value="1"/>
</dbReference>
<dbReference type="Gene3D" id="3.30.420.10">
    <property type="entry name" value="Ribonuclease H-like superfamily/Ribonuclease H"/>
    <property type="match status" value="1"/>
</dbReference>
<sequence length="1372" mass="156214">MPGDQKSIIPENVEQSFEQEDSVDEAVTAGEFRAARSSLKALRSALTKACNRAMRLLTEGDSSDLADDIVTSENTIQDLWKRLDRAFTQILVSPLMTDDLADEEEAKHSEYLRTYTDTSHELRARLRKCERKIFGSVRTESSFQAEGVKLNSTMNQQGKTDVPTRKSWKEVCERVPKFDGSATKFNRWKDAFVLHVDSKAWDELDKFELLLKTLVGRAARAIAGFSVRAENYVLARDTVYEDFGDITVATKQHMDIVMAACQEDLRDNAKFISFVECIVQNIQSLLTVGNTYEGEGRDISPNPWLLNAIKSKRNSWPTQCGSAGGSNVVVATASTTKTPDDISFLWKTELMGIEPYSKESEEASNEELQAFFEKTIRKSSRGRYVIDLPFKPNKDTLGNNKKLAENRLRGLLKQIQKDPELLRATDLEIRELLSQGFIEKVAPPRKGEAAHYLPLLAVVKKNGLNGGQSQNLVFILLRFRQSTIVITADIEKAYLQYEISPKHRTYLRFLWPAGIRIRYHLDKEIEKRPHQKELLDFVKKHFYVDDIIAKADSVKEGIETADILVDVFEAGCFPLKKFATSSKEVGEYIKRKNPEAKVTFEDKNFKFLGVRWNQQNDSMHIDAAAAMACFENNAATKRTILRGASQVFDPLGLVAPLVIGFKVLLQTSWTKKFDWDMKLCGDELRNYNEQVAKLKTVSEINVERLFVCNERQAANELHVFCDASLVGYGCVAYSRIILEGKNIATRMIMSKGRVAPLKGDWSIHRLELLGAVVAIRIAKRIVESELVKFKSTHFWCDNACVLAWIRDKPERWKAFVGNRIKEIQSHSESGQWKYVRSAENPADLLSGAAALDTQELRDFWISGPLWFRRGEEPKDHSLNATLYEKKIVNERKIQCVVAATRRLRPTRVISAGEFFDAESNLLRSIQSNHFGAEITKNCLGISKQSPLHQYHPFADDNGLIRCKSRLEKAVWISYETANPIILPGDDELVKLYVRWLHESICCHAGSVPGILQRVRARFLILRARRIAKKVVERCKTCVKFRAQPAAEPFPGLPAFRMSTAPAFSVTAVDAAGPIPAKDTEGKPFPTYIMLFCCPVSRAVRLELVANLSTYEFLLAMRRFYNRNPTVSRFYSDDAAPFRRAAKEIKWLFDMASSRECQELLIKHRISWEFNTERAPWRGGFYERMFKTIKQPLRKIIGRNILSFRELETTLTDIEKVVNDRPLTAVNNDQDEILPLRPFDLLYGSQAEPVLPDIVGLGRVIEGATAEVLSDRWKQQQCIINAFWKRFRKEYLQQLRGAHARKPIRSRAIKVGDVVLLDDPAASRSYWPMGRVDSFVGIDDADKKRRTCIVRFPSGKMLKRPIQLLYPLDVGQP</sequence>
<dbReference type="InterPro" id="IPR001584">
    <property type="entry name" value="Integrase_cat-core"/>
</dbReference>
<dbReference type="Proteomes" id="UP000694867">
    <property type="component" value="Unplaced"/>
</dbReference>
<dbReference type="Pfam" id="PF18701">
    <property type="entry name" value="DUF5641"/>
    <property type="match status" value="1"/>
</dbReference>
<evidence type="ECO:0000313" key="3">
    <source>
        <dbReference type="RefSeq" id="XP_028966730.1"/>
    </source>
</evidence>
<dbReference type="SUPFAM" id="SSF56672">
    <property type="entry name" value="DNA/RNA polymerases"/>
    <property type="match status" value="1"/>
</dbReference>